<dbReference type="PANTHER" id="PTHR16515">
    <property type="entry name" value="PR DOMAIN ZINC FINGER PROTEIN"/>
    <property type="match status" value="1"/>
</dbReference>
<sequence>MTRSVKASEELYVWIGVDLISKLEFPFLTPMNIKGNQAYHLPEHTSSLRNDVAFEFRLSQEPTRSLAPSSANMWLNPSSNYFTSSSGHVCSYCGKVYSRKYGLKIHVRTHTGYKPLKCKYCFRPFSDPSNLNKHVRLHSNLMLLIVVQSAQRFCEKKRFATTYQI</sequence>
<dbReference type="Proteomes" id="UP001054945">
    <property type="component" value="Unassembled WGS sequence"/>
</dbReference>
<evidence type="ECO:0000256" key="8">
    <source>
        <dbReference type="PROSITE-ProRule" id="PRU00042"/>
    </source>
</evidence>
<feature type="domain" description="C2H2-type" evidence="9">
    <location>
        <begin position="88"/>
        <end position="115"/>
    </location>
</feature>
<comment type="caution">
    <text evidence="10">The sequence shown here is derived from an EMBL/GenBank/DDBJ whole genome shotgun (WGS) entry which is preliminary data.</text>
</comment>
<organism evidence="10 11">
    <name type="scientific">Caerostris extrusa</name>
    <name type="common">Bark spider</name>
    <name type="synonym">Caerostris bankana</name>
    <dbReference type="NCBI Taxonomy" id="172846"/>
    <lineage>
        <taxon>Eukaryota</taxon>
        <taxon>Metazoa</taxon>
        <taxon>Ecdysozoa</taxon>
        <taxon>Arthropoda</taxon>
        <taxon>Chelicerata</taxon>
        <taxon>Arachnida</taxon>
        <taxon>Araneae</taxon>
        <taxon>Araneomorphae</taxon>
        <taxon>Entelegynae</taxon>
        <taxon>Araneoidea</taxon>
        <taxon>Araneidae</taxon>
        <taxon>Caerostris</taxon>
    </lineage>
</organism>
<dbReference type="InterPro" id="IPR050331">
    <property type="entry name" value="Zinc_finger"/>
</dbReference>
<keyword evidence="5" id="KW-0862">Zinc</keyword>
<dbReference type="AlphaFoldDB" id="A0AAV4QWB2"/>
<accession>A0AAV4QWB2</accession>
<feature type="domain" description="C2H2-type" evidence="9">
    <location>
        <begin position="116"/>
        <end position="140"/>
    </location>
</feature>
<name>A0AAV4QWB2_CAEEX</name>
<evidence type="ECO:0000256" key="7">
    <source>
        <dbReference type="ARBA" id="ARBA00023242"/>
    </source>
</evidence>
<proteinExistence type="predicted"/>
<reference evidence="10 11" key="1">
    <citation type="submission" date="2021-06" db="EMBL/GenBank/DDBJ databases">
        <title>Caerostris extrusa draft genome.</title>
        <authorList>
            <person name="Kono N."/>
            <person name="Arakawa K."/>
        </authorList>
    </citation>
    <scope>NUCLEOTIDE SEQUENCE [LARGE SCALE GENOMIC DNA]</scope>
</reference>
<evidence type="ECO:0000259" key="9">
    <source>
        <dbReference type="PROSITE" id="PS50157"/>
    </source>
</evidence>
<evidence type="ECO:0000256" key="6">
    <source>
        <dbReference type="ARBA" id="ARBA00023125"/>
    </source>
</evidence>
<dbReference type="InterPro" id="IPR036236">
    <property type="entry name" value="Znf_C2H2_sf"/>
</dbReference>
<keyword evidence="11" id="KW-1185">Reference proteome</keyword>
<dbReference type="EMBL" id="BPLR01006812">
    <property type="protein sequence ID" value="GIY12591.1"/>
    <property type="molecule type" value="Genomic_DNA"/>
</dbReference>
<evidence type="ECO:0000256" key="1">
    <source>
        <dbReference type="ARBA" id="ARBA00004123"/>
    </source>
</evidence>
<keyword evidence="3" id="KW-0677">Repeat</keyword>
<evidence type="ECO:0000256" key="4">
    <source>
        <dbReference type="ARBA" id="ARBA00022771"/>
    </source>
</evidence>
<gene>
    <name evidence="10" type="ORF">CEXT_89871</name>
</gene>
<keyword evidence="7" id="KW-0539">Nucleus</keyword>
<comment type="subcellular location">
    <subcellularLocation>
        <location evidence="1">Nucleus</location>
    </subcellularLocation>
</comment>
<dbReference type="FunFam" id="3.30.160.60:FF:000045">
    <property type="entry name" value="ZFP69 zinc finger protein B"/>
    <property type="match status" value="1"/>
</dbReference>
<dbReference type="PROSITE" id="PS50157">
    <property type="entry name" value="ZINC_FINGER_C2H2_2"/>
    <property type="match status" value="2"/>
</dbReference>
<protein>
    <recommendedName>
        <fullName evidence="9">C2H2-type domain-containing protein</fullName>
    </recommendedName>
</protein>
<dbReference type="Gene3D" id="3.30.160.60">
    <property type="entry name" value="Classic Zinc Finger"/>
    <property type="match status" value="2"/>
</dbReference>
<dbReference type="GO" id="GO:0003677">
    <property type="term" value="F:DNA binding"/>
    <property type="evidence" value="ECO:0007669"/>
    <property type="project" value="UniProtKB-KW"/>
</dbReference>
<dbReference type="FunFam" id="3.30.160.60:FF:000616">
    <property type="entry name" value="PR domain zinc finger protein 13"/>
    <property type="match status" value="1"/>
</dbReference>
<dbReference type="InterPro" id="IPR013087">
    <property type="entry name" value="Znf_C2H2_type"/>
</dbReference>
<keyword evidence="2" id="KW-0479">Metal-binding</keyword>
<evidence type="ECO:0000256" key="3">
    <source>
        <dbReference type="ARBA" id="ARBA00022737"/>
    </source>
</evidence>
<evidence type="ECO:0000256" key="2">
    <source>
        <dbReference type="ARBA" id="ARBA00022723"/>
    </source>
</evidence>
<dbReference type="GO" id="GO:0005634">
    <property type="term" value="C:nucleus"/>
    <property type="evidence" value="ECO:0007669"/>
    <property type="project" value="UniProtKB-SubCell"/>
</dbReference>
<dbReference type="SMART" id="SM00355">
    <property type="entry name" value="ZnF_C2H2"/>
    <property type="match status" value="2"/>
</dbReference>
<evidence type="ECO:0000313" key="10">
    <source>
        <dbReference type="EMBL" id="GIY12591.1"/>
    </source>
</evidence>
<dbReference type="PROSITE" id="PS00028">
    <property type="entry name" value="ZINC_FINGER_C2H2_1"/>
    <property type="match status" value="2"/>
</dbReference>
<keyword evidence="4 8" id="KW-0863">Zinc-finger</keyword>
<dbReference type="SUPFAM" id="SSF57667">
    <property type="entry name" value="beta-beta-alpha zinc fingers"/>
    <property type="match status" value="1"/>
</dbReference>
<dbReference type="GO" id="GO:0010468">
    <property type="term" value="P:regulation of gene expression"/>
    <property type="evidence" value="ECO:0007669"/>
    <property type="project" value="TreeGrafter"/>
</dbReference>
<evidence type="ECO:0000256" key="5">
    <source>
        <dbReference type="ARBA" id="ARBA00022833"/>
    </source>
</evidence>
<dbReference type="GO" id="GO:0008270">
    <property type="term" value="F:zinc ion binding"/>
    <property type="evidence" value="ECO:0007669"/>
    <property type="project" value="UniProtKB-KW"/>
</dbReference>
<evidence type="ECO:0000313" key="11">
    <source>
        <dbReference type="Proteomes" id="UP001054945"/>
    </source>
</evidence>
<dbReference type="Pfam" id="PF00096">
    <property type="entry name" value="zf-C2H2"/>
    <property type="match status" value="2"/>
</dbReference>
<keyword evidence="6" id="KW-0238">DNA-binding</keyword>
<dbReference type="PANTHER" id="PTHR16515:SF21">
    <property type="entry name" value="PR DOMAIN ZINC FINGER PROTEIN 13"/>
    <property type="match status" value="1"/>
</dbReference>